<proteinExistence type="predicted"/>
<feature type="transmembrane region" description="Helical" evidence="7">
    <location>
        <begin position="236"/>
        <end position="255"/>
    </location>
</feature>
<feature type="transmembrane region" description="Helical" evidence="7">
    <location>
        <begin position="363"/>
        <end position="382"/>
    </location>
</feature>
<feature type="transmembrane region" description="Helical" evidence="7">
    <location>
        <begin position="13"/>
        <end position="38"/>
    </location>
</feature>
<evidence type="ECO:0000256" key="5">
    <source>
        <dbReference type="ARBA" id="ARBA00022989"/>
    </source>
</evidence>
<keyword evidence="4 7" id="KW-0812">Transmembrane</keyword>
<evidence type="ECO:0000256" key="3">
    <source>
        <dbReference type="ARBA" id="ARBA00022475"/>
    </source>
</evidence>
<evidence type="ECO:0000256" key="4">
    <source>
        <dbReference type="ARBA" id="ARBA00022692"/>
    </source>
</evidence>
<dbReference type="Gene3D" id="1.20.1720.10">
    <property type="entry name" value="Multidrug resistance protein D"/>
    <property type="match status" value="1"/>
</dbReference>
<feature type="transmembrane region" description="Helical" evidence="7">
    <location>
        <begin position="171"/>
        <end position="192"/>
    </location>
</feature>
<evidence type="ECO:0000256" key="7">
    <source>
        <dbReference type="SAM" id="Phobius"/>
    </source>
</evidence>
<gene>
    <name evidence="9" type="ORF">METZ01_LOCUS1912</name>
</gene>
<keyword evidence="2" id="KW-0813">Transport</keyword>
<organism evidence="9">
    <name type="scientific">marine metagenome</name>
    <dbReference type="NCBI Taxonomy" id="408172"/>
    <lineage>
        <taxon>unclassified sequences</taxon>
        <taxon>metagenomes</taxon>
        <taxon>ecological metagenomes</taxon>
    </lineage>
</organism>
<dbReference type="EMBL" id="UINC01000100">
    <property type="protein sequence ID" value="SUZ49058.1"/>
    <property type="molecule type" value="Genomic_DNA"/>
</dbReference>
<feature type="transmembrane region" description="Helical" evidence="7">
    <location>
        <begin position="50"/>
        <end position="69"/>
    </location>
</feature>
<feature type="non-terminal residue" evidence="9">
    <location>
        <position position="1"/>
    </location>
</feature>
<accession>A0A381N5Y0</accession>
<dbReference type="InterPro" id="IPR004638">
    <property type="entry name" value="EmrB-like"/>
</dbReference>
<feature type="transmembrane region" description="Helical" evidence="7">
    <location>
        <begin position="204"/>
        <end position="224"/>
    </location>
</feature>
<dbReference type="SUPFAM" id="SSF103473">
    <property type="entry name" value="MFS general substrate transporter"/>
    <property type="match status" value="1"/>
</dbReference>
<dbReference type="CDD" id="cd17321">
    <property type="entry name" value="MFS_MMR_MDR_like"/>
    <property type="match status" value="1"/>
</dbReference>
<evidence type="ECO:0000313" key="9">
    <source>
        <dbReference type="EMBL" id="SUZ49058.1"/>
    </source>
</evidence>
<keyword evidence="6 7" id="KW-0472">Membrane</keyword>
<evidence type="ECO:0000256" key="6">
    <source>
        <dbReference type="ARBA" id="ARBA00023136"/>
    </source>
</evidence>
<feature type="transmembrane region" description="Helical" evidence="7">
    <location>
        <begin position="310"/>
        <end position="327"/>
    </location>
</feature>
<dbReference type="NCBIfam" id="TIGR00711">
    <property type="entry name" value="efflux_EmrB"/>
    <property type="match status" value="1"/>
</dbReference>
<protein>
    <recommendedName>
        <fullName evidence="8">Major facilitator superfamily (MFS) profile domain-containing protein</fullName>
    </recommendedName>
</protein>
<evidence type="ECO:0000256" key="2">
    <source>
        <dbReference type="ARBA" id="ARBA00022448"/>
    </source>
</evidence>
<dbReference type="InterPro" id="IPR011701">
    <property type="entry name" value="MFS"/>
</dbReference>
<feature type="transmembrane region" description="Helical" evidence="7">
    <location>
        <begin position="143"/>
        <end position="165"/>
    </location>
</feature>
<dbReference type="GO" id="GO:0005886">
    <property type="term" value="C:plasma membrane"/>
    <property type="evidence" value="ECO:0007669"/>
    <property type="project" value="UniProtKB-SubCell"/>
</dbReference>
<dbReference type="InterPro" id="IPR020846">
    <property type="entry name" value="MFS_dom"/>
</dbReference>
<feature type="transmembrane region" description="Helical" evidence="7">
    <location>
        <begin position="455"/>
        <end position="473"/>
    </location>
</feature>
<feature type="transmembrane region" description="Helical" evidence="7">
    <location>
        <begin position="276"/>
        <end position="298"/>
    </location>
</feature>
<feature type="transmembrane region" description="Helical" evidence="7">
    <location>
        <begin position="81"/>
        <end position="98"/>
    </location>
</feature>
<comment type="subcellular location">
    <subcellularLocation>
        <location evidence="1">Cell membrane</location>
        <topology evidence="1">Multi-pass membrane protein</topology>
    </subcellularLocation>
</comment>
<dbReference type="PANTHER" id="PTHR42718:SF46">
    <property type="entry name" value="BLR6921 PROTEIN"/>
    <property type="match status" value="1"/>
</dbReference>
<name>A0A381N5Y0_9ZZZZ</name>
<evidence type="ECO:0000259" key="8">
    <source>
        <dbReference type="PROSITE" id="PS50850"/>
    </source>
</evidence>
<dbReference type="PANTHER" id="PTHR42718">
    <property type="entry name" value="MAJOR FACILITATOR SUPERFAMILY MULTIDRUG TRANSPORTER MFSC"/>
    <property type="match status" value="1"/>
</dbReference>
<reference evidence="9" key="1">
    <citation type="submission" date="2018-05" db="EMBL/GenBank/DDBJ databases">
        <authorList>
            <person name="Lanie J.A."/>
            <person name="Ng W.-L."/>
            <person name="Kazmierczak K.M."/>
            <person name="Andrzejewski T.M."/>
            <person name="Davidsen T.M."/>
            <person name="Wayne K.J."/>
            <person name="Tettelin H."/>
            <person name="Glass J.I."/>
            <person name="Rusch D."/>
            <person name="Podicherti R."/>
            <person name="Tsui H.-C.T."/>
            <person name="Winkler M.E."/>
        </authorList>
    </citation>
    <scope>NUCLEOTIDE SEQUENCE</scope>
</reference>
<sequence>VISAIKASCNYKWWVFGTIGIGTFLSVVDHGSVMVALPSIEHHFGSDLPTVQWIVVGYALVISVLILPMGRLGDIIGRKQVYVGGMIIFVVSAGLAGASPNLGSLIAAKIFQGVGSAMVQSSGIAMVISSFPGIERGKALGTHLSVVGAGAIAGPAIGGLLVSAFEWRAVFFANVPVGIFTIAVSILIIPMAKPDPPAEGEARHQFDWGGAVLSGLALLGFLLVVGNGDRLGWTSVLVYSGAIVTVVAGAAFIWWELHFPSPMLDMRLFKRKLVSFGVAAGWFSFLGSSASRFMMPFYMQRVLEFSPREVGLLLIPPAMCMVLLGPISGRLSDRFGSRGLTVGGLTVSASAWVIMAIKLTESSSVLLIVILLMAQSTGTALFNSPNNSSILSAVGRAQYGVVSALTQLVRNSANVTSIAIATTVVVATMGGKGVEPSLDAVSPAVADAFVAGLKWAFWMMGGLLLVGISLSALGGGRPNRSRPPGLNP</sequence>
<dbReference type="AlphaFoldDB" id="A0A381N5Y0"/>
<feature type="transmembrane region" description="Helical" evidence="7">
    <location>
        <begin position="413"/>
        <end position="431"/>
    </location>
</feature>
<dbReference type="Pfam" id="PF07690">
    <property type="entry name" value="MFS_1"/>
    <property type="match status" value="1"/>
</dbReference>
<feature type="domain" description="Major facilitator superfamily (MFS) profile" evidence="8">
    <location>
        <begin position="15"/>
        <end position="479"/>
    </location>
</feature>
<dbReference type="InterPro" id="IPR036259">
    <property type="entry name" value="MFS_trans_sf"/>
</dbReference>
<keyword evidence="5 7" id="KW-1133">Transmembrane helix</keyword>
<dbReference type="Gene3D" id="1.20.1250.20">
    <property type="entry name" value="MFS general substrate transporter like domains"/>
    <property type="match status" value="1"/>
</dbReference>
<keyword evidence="3" id="KW-1003">Cell membrane</keyword>
<dbReference type="PRINTS" id="PR01036">
    <property type="entry name" value="TCRTETB"/>
</dbReference>
<dbReference type="PROSITE" id="PS50850">
    <property type="entry name" value="MFS"/>
    <property type="match status" value="1"/>
</dbReference>
<evidence type="ECO:0000256" key="1">
    <source>
        <dbReference type="ARBA" id="ARBA00004651"/>
    </source>
</evidence>
<dbReference type="GO" id="GO:0022857">
    <property type="term" value="F:transmembrane transporter activity"/>
    <property type="evidence" value="ECO:0007669"/>
    <property type="project" value="InterPro"/>
</dbReference>